<dbReference type="GO" id="GO:0019748">
    <property type="term" value="P:secondary metabolic process"/>
    <property type="evidence" value="ECO:0007669"/>
    <property type="project" value="TreeGrafter"/>
</dbReference>
<sequence length="337" mass="38094">MKIDIHAHILPREWPDLRERYGYGGFIRLEHQCSGCARMMRDETFFREVDPNLWDPATRIAECDAHGVDVQVLSTVPVMFSYWAEAADAHDLSKLLNDHIASVVAEHPKRFVGLGTLPLQDIDRSVQELERAVGKLGLAGVEIGTHVNGTNLDDPRFDPLWEAAQELDAAIFVHPWDMMGMDQLKEYWLPWLVSMPAETSRAICSLMMGGVLERYPKLRFAFAHGGGSFPATLGRIDWGFEVRPDLCQVRTKTRPSDLLDRIYLDTLVHDPAMLRFLIAQLGVKRLALGTDYPFPLGELEPGKLIESLELSAEAQERMLSGTALEWLGLERARFERS</sequence>
<dbReference type="GO" id="GO:0046872">
    <property type="term" value="F:metal ion binding"/>
    <property type="evidence" value="ECO:0007669"/>
    <property type="project" value="UniProtKB-KW"/>
</dbReference>
<dbReference type="SUPFAM" id="SSF51556">
    <property type="entry name" value="Metallo-dependent hydrolases"/>
    <property type="match status" value="1"/>
</dbReference>
<reference evidence="12 13" key="1">
    <citation type="submission" date="2019-08" db="EMBL/GenBank/DDBJ databases">
        <title>Bradymonadales sp. TMQ2.</title>
        <authorList>
            <person name="Liang Q."/>
        </authorList>
    </citation>
    <scope>NUCLEOTIDE SEQUENCE [LARGE SCALE GENOMIC DNA]</scope>
    <source>
        <strain evidence="12 13">TMQ2</strain>
    </source>
</reference>
<dbReference type="RefSeq" id="WP_146977609.1">
    <property type="nucleotide sequence ID" value="NZ_VOSL01000148.1"/>
</dbReference>
<evidence type="ECO:0000256" key="3">
    <source>
        <dbReference type="ARBA" id="ARBA00011245"/>
    </source>
</evidence>
<evidence type="ECO:0000256" key="8">
    <source>
        <dbReference type="ARBA" id="ARBA00022833"/>
    </source>
</evidence>
<accession>A0A5C6X5J6</accession>
<dbReference type="EMBL" id="VOSL01000148">
    <property type="protein sequence ID" value="TXD31437.1"/>
    <property type="molecule type" value="Genomic_DNA"/>
</dbReference>
<keyword evidence="12" id="KW-0378">Hydrolase</keyword>
<dbReference type="EC" id="4.1.1.45" evidence="4"/>
<dbReference type="InterPro" id="IPR032465">
    <property type="entry name" value="ACMSD"/>
</dbReference>
<evidence type="ECO:0000256" key="10">
    <source>
        <dbReference type="ARBA" id="ARBA00031120"/>
    </source>
</evidence>
<evidence type="ECO:0000256" key="5">
    <source>
        <dbReference type="ARBA" id="ARBA00021214"/>
    </source>
</evidence>
<evidence type="ECO:0000313" key="12">
    <source>
        <dbReference type="EMBL" id="TXD31437.1"/>
    </source>
</evidence>
<dbReference type="InterPro" id="IPR006680">
    <property type="entry name" value="Amidohydro-rel"/>
</dbReference>
<dbReference type="GO" id="GO:0016787">
    <property type="term" value="F:hydrolase activity"/>
    <property type="evidence" value="ECO:0007669"/>
    <property type="project" value="UniProtKB-KW"/>
</dbReference>
<dbReference type="PANTHER" id="PTHR21240">
    <property type="entry name" value="2-AMINO-3-CARBOXYLMUCONATE-6-SEMIALDEHYDE DECARBOXYLASE"/>
    <property type="match status" value="1"/>
</dbReference>
<dbReference type="GO" id="GO:0001760">
    <property type="term" value="F:aminocarboxymuconate-semialdehyde decarboxylase activity"/>
    <property type="evidence" value="ECO:0007669"/>
    <property type="project" value="UniProtKB-EC"/>
</dbReference>
<proteinExistence type="inferred from homology"/>
<name>A0A5C6X5J6_9DELT</name>
<comment type="caution">
    <text evidence="12">The sequence shown here is derived from an EMBL/GenBank/DDBJ whole genome shotgun (WGS) entry which is preliminary data.</text>
</comment>
<evidence type="ECO:0000256" key="7">
    <source>
        <dbReference type="ARBA" id="ARBA00022793"/>
    </source>
</evidence>
<keyword evidence="7" id="KW-0210">Decarboxylase</keyword>
<evidence type="ECO:0000313" key="13">
    <source>
        <dbReference type="Proteomes" id="UP000321046"/>
    </source>
</evidence>
<dbReference type="Pfam" id="PF04909">
    <property type="entry name" value="Amidohydro_2"/>
    <property type="match status" value="1"/>
</dbReference>
<evidence type="ECO:0000256" key="2">
    <source>
        <dbReference type="ARBA" id="ARBA00005871"/>
    </source>
</evidence>
<dbReference type="InterPro" id="IPR032466">
    <property type="entry name" value="Metal_Hydrolase"/>
</dbReference>
<evidence type="ECO:0000256" key="1">
    <source>
        <dbReference type="ARBA" id="ARBA00005079"/>
    </source>
</evidence>
<evidence type="ECO:0000259" key="11">
    <source>
        <dbReference type="Pfam" id="PF04909"/>
    </source>
</evidence>
<evidence type="ECO:0000256" key="4">
    <source>
        <dbReference type="ARBA" id="ARBA00012365"/>
    </source>
</evidence>
<comment type="subunit">
    <text evidence="3">Monomer.</text>
</comment>
<organism evidence="12 13">
    <name type="scientific">Lujinxingia vulgaris</name>
    <dbReference type="NCBI Taxonomy" id="2600176"/>
    <lineage>
        <taxon>Bacteria</taxon>
        <taxon>Deltaproteobacteria</taxon>
        <taxon>Bradymonadales</taxon>
        <taxon>Lujinxingiaceae</taxon>
        <taxon>Lujinxingia</taxon>
    </lineage>
</organism>
<comment type="similarity">
    <text evidence="2">Belongs to the metallo-dependent hydrolases superfamily. ACMSD family.</text>
</comment>
<evidence type="ECO:0000256" key="9">
    <source>
        <dbReference type="ARBA" id="ARBA00023239"/>
    </source>
</evidence>
<protein>
    <recommendedName>
        <fullName evidence="5">2-amino-3-carboxymuconate-6-semialdehyde decarboxylase</fullName>
        <ecNumber evidence="4">4.1.1.45</ecNumber>
    </recommendedName>
    <alternativeName>
        <fullName evidence="10">Picolinate carboxylase</fullName>
    </alternativeName>
</protein>
<comment type="pathway">
    <text evidence="1">Secondary metabolite metabolism; quinolate metabolism.</text>
</comment>
<gene>
    <name evidence="12" type="ORF">FRC96_21505</name>
</gene>
<keyword evidence="8" id="KW-0862">Zinc</keyword>
<dbReference type="PANTHER" id="PTHR21240:SF27">
    <property type="entry name" value="2-AMINO-3-CARBOXYMUCONATE-6-SEMIALDEHYDE DECARBOXYLASE"/>
    <property type="match status" value="1"/>
</dbReference>
<dbReference type="Proteomes" id="UP000321046">
    <property type="component" value="Unassembled WGS sequence"/>
</dbReference>
<dbReference type="Gene3D" id="3.20.20.140">
    <property type="entry name" value="Metal-dependent hydrolases"/>
    <property type="match status" value="1"/>
</dbReference>
<evidence type="ECO:0000256" key="6">
    <source>
        <dbReference type="ARBA" id="ARBA00022723"/>
    </source>
</evidence>
<keyword evidence="6" id="KW-0479">Metal-binding</keyword>
<keyword evidence="9" id="KW-0456">Lyase</keyword>
<dbReference type="AlphaFoldDB" id="A0A5C6X5J6"/>
<dbReference type="OrthoDB" id="1407586at2"/>
<dbReference type="GO" id="GO:0005829">
    <property type="term" value="C:cytosol"/>
    <property type="evidence" value="ECO:0007669"/>
    <property type="project" value="TreeGrafter"/>
</dbReference>
<feature type="domain" description="Amidohydrolase-related" evidence="11">
    <location>
        <begin position="3"/>
        <end position="329"/>
    </location>
</feature>